<dbReference type="eggNOG" id="COG2755">
    <property type="taxonomic scope" value="Bacteria"/>
</dbReference>
<feature type="region of interest" description="Disordered" evidence="2">
    <location>
        <begin position="260"/>
        <end position="289"/>
    </location>
</feature>
<organism evidence="5 6">
    <name type="scientific">Peptoclostridium litorale DSM 5388</name>
    <dbReference type="NCBI Taxonomy" id="1121324"/>
    <lineage>
        <taxon>Bacteria</taxon>
        <taxon>Bacillati</taxon>
        <taxon>Bacillota</taxon>
        <taxon>Clostridia</taxon>
        <taxon>Peptostreptococcales</taxon>
        <taxon>Peptoclostridiaceae</taxon>
        <taxon>Peptoclostridium</taxon>
    </lineage>
</organism>
<keyword evidence="1" id="KW-0677">Repeat</keyword>
<feature type="domain" description="SLH" evidence="4">
    <location>
        <begin position="441"/>
        <end position="504"/>
    </location>
</feature>
<dbReference type="Proteomes" id="UP000027946">
    <property type="component" value="Unassembled WGS sequence"/>
</dbReference>
<proteinExistence type="predicted"/>
<protein>
    <submittedName>
        <fullName evidence="5">S-layer domain-containing protein</fullName>
    </submittedName>
</protein>
<dbReference type="OrthoDB" id="2985276at2"/>
<evidence type="ECO:0000256" key="1">
    <source>
        <dbReference type="ARBA" id="ARBA00022737"/>
    </source>
</evidence>
<dbReference type="PANTHER" id="PTHR43308">
    <property type="entry name" value="OUTER MEMBRANE PROTEIN ALPHA-RELATED"/>
    <property type="match status" value="1"/>
</dbReference>
<evidence type="ECO:0000259" key="4">
    <source>
        <dbReference type="PROSITE" id="PS51272"/>
    </source>
</evidence>
<evidence type="ECO:0000256" key="3">
    <source>
        <dbReference type="SAM" id="SignalP"/>
    </source>
</evidence>
<accession>A0A069RCA4</accession>
<dbReference type="EMBL" id="JJMM01000014">
    <property type="protein sequence ID" value="KDR94674.1"/>
    <property type="molecule type" value="Genomic_DNA"/>
</dbReference>
<reference evidence="5 6" key="1">
    <citation type="submission" date="2014-03" db="EMBL/GenBank/DDBJ databases">
        <title>Genome sequence of Clostridium litorale W6, DSM 5388.</title>
        <authorList>
            <person name="Poehlein A."/>
            <person name="Jagirdar A."/>
            <person name="Khonsari B."/>
            <person name="Chibani C.M."/>
            <person name="Gutierrez Gutierrez D.A."/>
            <person name="Davydova E."/>
            <person name="Alghaithi H.S."/>
            <person name="Nair K.P."/>
            <person name="Dhamotharan K."/>
            <person name="Chandran L."/>
            <person name="G W."/>
            <person name="Daniel R."/>
        </authorList>
    </citation>
    <scope>NUCLEOTIDE SEQUENCE [LARGE SCALE GENOMIC DNA]</scope>
    <source>
        <strain evidence="5 6">W6</strain>
    </source>
</reference>
<feature type="domain" description="SLH" evidence="4">
    <location>
        <begin position="302"/>
        <end position="364"/>
    </location>
</feature>
<evidence type="ECO:0000313" key="6">
    <source>
        <dbReference type="Proteomes" id="UP000027946"/>
    </source>
</evidence>
<dbReference type="RefSeq" id="WP_038266580.1">
    <property type="nucleotide sequence ID" value="NZ_FSRH01000015.1"/>
</dbReference>
<dbReference type="Pfam" id="PF00395">
    <property type="entry name" value="SLH"/>
    <property type="match status" value="3"/>
</dbReference>
<dbReference type="AlphaFoldDB" id="A0A069RCA4"/>
<feature type="domain" description="SLH" evidence="4">
    <location>
        <begin position="376"/>
        <end position="439"/>
    </location>
</feature>
<keyword evidence="6" id="KW-1185">Reference proteome</keyword>
<feature type="signal peptide" evidence="3">
    <location>
        <begin position="1"/>
        <end position="24"/>
    </location>
</feature>
<evidence type="ECO:0000313" key="5">
    <source>
        <dbReference type="EMBL" id="KDR94674.1"/>
    </source>
</evidence>
<dbReference type="InterPro" id="IPR001119">
    <property type="entry name" value="SLH_dom"/>
</dbReference>
<gene>
    <name evidence="5" type="ORF">CLIT_14c01350</name>
</gene>
<keyword evidence="3" id="KW-0732">Signal</keyword>
<comment type="caution">
    <text evidence="5">The sequence shown here is derived from an EMBL/GenBank/DDBJ whole genome shotgun (WGS) entry which is preliminary data.</text>
</comment>
<dbReference type="PROSITE" id="PS51257">
    <property type="entry name" value="PROKAR_LIPOPROTEIN"/>
    <property type="match status" value="1"/>
</dbReference>
<sequence length="513" mass="57387">MKKIFSALISMSLACMLVTQSAFAVPPGFSGGVNNEYEYEEVLFITGKPIRFVGEITISESKKDESGKLSYKFKLEPKDRSIDAKLSRSISIDTQYTKRDDKGQTIGDAVIGSYSEKIEVGEDKYELEDFQFSKSDIIDNRAASDFLSGNFKGRKYYKINKTEGSVTVDISGGDVGYENFWGATGTNIIDYKIDYKRTIAGEDGADDENVDWSGTARATVSDSTSKSLRYSANEAGFSSFNGGHMRVTNREVTSRYSYSLPDMDDESVGIDQGDGEKTAPDGGSDTGSIEISREMSPKIERLIVPKFRDLSGHWAQSDIEKLYSLDVLEESGDFFSPDVPITRMEFIKGVMKACNIRPEMEDGKKSSSRSRRQPAEEAVFTDIDVKDEDYAYIKDAYQKGIIKGEQSGKFYPDSPLTRAQAVTILIRALGFENKAPTPGYYSGFSDDRQIPSWGKASIYMAREIGLVQGDEQGRFNPNAVMTRSQASVMIVRFLEFLQRDLQRDYRENIVYYN</sequence>
<evidence type="ECO:0000256" key="2">
    <source>
        <dbReference type="SAM" id="MobiDB-lite"/>
    </source>
</evidence>
<dbReference type="PROSITE" id="PS51272">
    <property type="entry name" value="SLH"/>
    <property type="match status" value="3"/>
</dbReference>
<name>A0A069RCA4_PEPLI</name>
<feature type="chain" id="PRO_5010346619" evidence="3">
    <location>
        <begin position="25"/>
        <end position="513"/>
    </location>
</feature>
<dbReference type="InterPro" id="IPR051465">
    <property type="entry name" value="Cell_Envelope_Struct_Comp"/>
</dbReference>
<dbReference type="STRING" id="1121324.CLIT_14c01350"/>